<feature type="domain" description="Transcription factor IIIC subunit 5 HTH" evidence="2">
    <location>
        <begin position="63"/>
        <end position="242"/>
    </location>
</feature>
<keyword evidence="4" id="KW-1185">Reference proteome</keyword>
<dbReference type="InterPro" id="IPR040454">
    <property type="entry name" value="TF_IIIC_Tfc1/Sfc1"/>
</dbReference>
<organism evidence="3 4">
    <name type="scientific">Malassezia furfur</name>
    <name type="common">Pityriasis versicolor infection agent</name>
    <name type="synonym">Pityrosporum furfur</name>
    <dbReference type="NCBI Taxonomy" id="55194"/>
    <lineage>
        <taxon>Eukaryota</taxon>
        <taxon>Fungi</taxon>
        <taxon>Dikarya</taxon>
        <taxon>Basidiomycota</taxon>
        <taxon>Ustilaginomycotina</taxon>
        <taxon>Malasseziomycetes</taxon>
        <taxon>Malasseziales</taxon>
        <taxon>Malasseziaceae</taxon>
        <taxon>Malassezia</taxon>
    </lineage>
</organism>
<gene>
    <name evidence="3" type="primary">TFC1</name>
    <name evidence="3" type="ORF">GLX27_001244</name>
</gene>
<feature type="region of interest" description="Disordered" evidence="1">
    <location>
        <begin position="359"/>
        <end position="379"/>
    </location>
</feature>
<feature type="compositionally biased region" description="Acidic residues" evidence="1">
    <location>
        <begin position="367"/>
        <end position="379"/>
    </location>
</feature>
<protein>
    <submittedName>
        <fullName evidence="3">Tau 95 subunit of transcription factor TFIIIC</fullName>
    </submittedName>
</protein>
<dbReference type="EMBL" id="CP046234">
    <property type="protein sequence ID" value="WFD46607.1"/>
    <property type="molecule type" value="Genomic_DNA"/>
</dbReference>
<dbReference type="Proteomes" id="UP000818624">
    <property type="component" value="Chromosome 1"/>
</dbReference>
<feature type="compositionally biased region" description="Polar residues" evidence="1">
    <location>
        <begin position="87"/>
        <end position="96"/>
    </location>
</feature>
<reference evidence="3 4" key="1">
    <citation type="journal article" date="2020" name="Elife">
        <title>Loss of centromere function drives karyotype evolution in closely related Malassezia species.</title>
        <authorList>
            <person name="Sankaranarayanan S.R."/>
            <person name="Ianiri G."/>
            <person name="Coelho M.A."/>
            <person name="Reza M.H."/>
            <person name="Thimmappa B.C."/>
            <person name="Ganguly P."/>
            <person name="Vadnala R.N."/>
            <person name="Sun S."/>
            <person name="Siddharthan R."/>
            <person name="Tellgren-Roth C."/>
            <person name="Dawson T.L."/>
            <person name="Heitman J."/>
            <person name="Sanyal K."/>
        </authorList>
    </citation>
    <scope>NUCLEOTIDE SEQUENCE [LARGE SCALE GENOMIC DNA]</scope>
    <source>
        <strain evidence="3">CBS14141</strain>
    </source>
</reference>
<accession>A0ABY8EP34</accession>
<proteinExistence type="predicted"/>
<sequence length="379" mass="42291">MADFAFKPDLPAGAATHPTEALHSALVQMDVGALQQFRFAPETEEYEVPDQKERDVLRSNLAMIPPPFFSRMELPFNYAYRQNPASSLQTVSSASTAKRARKTVRKGQADVDPTEPDTRVVTRYLNRSRWRNMAPVAVKFAQSDVVPTGPDEALARATFSDRHQALLAQLKEHFAARPVWSRLSLLNQFRACDARVLVQAKELFAVAAYTFADGPWRDTLVRFGYDPRKEPESRFFQRIHLRGKAPRNATARGIFKAEYGDVLQGQRERESAPASDARPATHIFDGKHAALSTSTFQLCDITDITIVPLIRAEGDSNLRAEPDITTGWYSAHAWEAIRAAISRQFHTLLGQLPAAPAAADRARVQWDEPDEASDSSEST</sequence>
<name>A0ABY8EP34_MALFU</name>
<dbReference type="InterPro" id="IPR019136">
    <property type="entry name" value="TF_IIIC_su-5_HTH"/>
</dbReference>
<feature type="region of interest" description="Disordered" evidence="1">
    <location>
        <begin position="87"/>
        <end position="115"/>
    </location>
</feature>
<evidence type="ECO:0000259" key="2">
    <source>
        <dbReference type="Pfam" id="PF09734"/>
    </source>
</evidence>
<evidence type="ECO:0000313" key="4">
    <source>
        <dbReference type="Proteomes" id="UP000818624"/>
    </source>
</evidence>
<dbReference type="PANTHER" id="PTHR13230:SF5">
    <property type="entry name" value="GENERAL TRANSCRIPTION FACTOR 3C POLYPEPTIDE 5"/>
    <property type="match status" value="1"/>
</dbReference>
<evidence type="ECO:0000256" key="1">
    <source>
        <dbReference type="SAM" id="MobiDB-lite"/>
    </source>
</evidence>
<dbReference type="PANTHER" id="PTHR13230">
    <property type="entry name" value="GENERAL TRANSCRIPTION FACTOR IIIC, POLYPEPTIDE 5"/>
    <property type="match status" value="1"/>
</dbReference>
<evidence type="ECO:0000313" key="3">
    <source>
        <dbReference type="EMBL" id="WFD46607.1"/>
    </source>
</evidence>
<dbReference type="Pfam" id="PF09734">
    <property type="entry name" value="Tau95"/>
    <property type="match status" value="1"/>
</dbReference>